<dbReference type="AlphaFoldDB" id="A0A5J4PWW8"/>
<reference evidence="1" key="1">
    <citation type="submission" date="2019-03" db="EMBL/GenBank/DDBJ databases">
        <title>Single cell metagenomics reveals metabolic interactions within the superorganism composed of flagellate Streblomastix strix and complex community of Bacteroidetes bacteria on its surface.</title>
        <authorList>
            <person name="Treitli S.C."/>
            <person name="Kolisko M."/>
            <person name="Husnik F."/>
            <person name="Keeling P."/>
            <person name="Hampl V."/>
        </authorList>
    </citation>
    <scope>NUCLEOTIDE SEQUENCE</scope>
    <source>
        <strain evidence="1">STM</strain>
    </source>
</reference>
<feature type="non-terminal residue" evidence="1">
    <location>
        <position position="89"/>
    </location>
</feature>
<dbReference type="Gene3D" id="2.60.40.1120">
    <property type="entry name" value="Carboxypeptidase-like, regulatory domain"/>
    <property type="match status" value="1"/>
</dbReference>
<accession>A0A5J4PWW8</accession>
<keyword evidence="1" id="KW-0675">Receptor</keyword>
<dbReference type="EMBL" id="SNRY01006202">
    <property type="protein sequence ID" value="KAA6313124.1"/>
    <property type="molecule type" value="Genomic_DNA"/>
</dbReference>
<evidence type="ECO:0000313" key="1">
    <source>
        <dbReference type="EMBL" id="KAA6313124.1"/>
    </source>
</evidence>
<organism evidence="1">
    <name type="scientific">termite gut metagenome</name>
    <dbReference type="NCBI Taxonomy" id="433724"/>
    <lineage>
        <taxon>unclassified sequences</taxon>
        <taxon>metagenomes</taxon>
        <taxon>organismal metagenomes</taxon>
    </lineage>
</organism>
<dbReference type="SUPFAM" id="SSF49464">
    <property type="entry name" value="Carboxypeptidase regulatory domain-like"/>
    <property type="match status" value="1"/>
</dbReference>
<name>A0A5J4PWW8_9ZZZZ</name>
<dbReference type="InterPro" id="IPR008969">
    <property type="entry name" value="CarboxyPept-like_regulatory"/>
</dbReference>
<proteinExistence type="predicted"/>
<sequence>MSVNKIIIFLLSLFCSQIVFSQNSVREVEIKGVITDRQTGERLPGAYLFIKGSSTGTTSDGKGQYVLHLNKGNYTLCGSFMGYQTNEMP</sequence>
<comment type="caution">
    <text evidence="1">The sequence shown here is derived from an EMBL/GenBank/DDBJ whole genome shotgun (WGS) entry which is preliminary data.</text>
</comment>
<gene>
    <name evidence="1" type="ORF">EZS27_036057</name>
</gene>
<dbReference type="Pfam" id="PF13715">
    <property type="entry name" value="CarbopepD_reg_2"/>
    <property type="match status" value="1"/>
</dbReference>
<protein>
    <submittedName>
        <fullName evidence="1">TonB-dependent receptor SusC</fullName>
    </submittedName>
</protein>